<sequence length="72" mass="8397">MSRDKTQPHPPRLTDAEFRRLAQQQRYSPTEEWRRRPETHEQLAVGVPTSRSLTQTAASLRELERKINGGSR</sequence>
<accession>A0ABR4B9H0</accession>
<feature type="compositionally biased region" description="Basic and acidic residues" evidence="1">
    <location>
        <begin position="1"/>
        <end position="20"/>
    </location>
</feature>
<evidence type="ECO:0000256" key="1">
    <source>
        <dbReference type="SAM" id="MobiDB-lite"/>
    </source>
</evidence>
<comment type="caution">
    <text evidence="2">The sequence shown here is derived from an EMBL/GenBank/DDBJ whole genome shotgun (WGS) entry which is preliminary data.</text>
</comment>
<feature type="compositionally biased region" description="Polar residues" evidence="1">
    <location>
        <begin position="49"/>
        <end position="58"/>
    </location>
</feature>
<evidence type="ECO:0000313" key="2">
    <source>
        <dbReference type="EMBL" id="KAL2054492.1"/>
    </source>
</evidence>
<evidence type="ECO:0000313" key="3">
    <source>
        <dbReference type="Proteomes" id="UP001590951"/>
    </source>
</evidence>
<protein>
    <submittedName>
        <fullName evidence="2">Uncharacterized protein</fullName>
    </submittedName>
</protein>
<dbReference type="EMBL" id="JBHFEH010000015">
    <property type="protein sequence ID" value="KAL2054492.1"/>
    <property type="molecule type" value="Genomic_DNA"/>
</dbReference>
<keyword evidence="3" id="KW-1185">Reference proteome</keyword>
<feature type="compositionally biased region" description="Basic and acidic residues" evidence="1">
    <location>
        <begin position="61"/>
        <end position="72"/>
    </location>
</feature>
<reference evidence="2 3" key="1">
    <citation type="submission" date="2024-09" db="EMBL/GenBank/DDBJ databases">
        <title>Rethinking Asexuality: The Enigmatic Case of Functional Sexual Genes in Lepraria (Stereocaulaceae).</title>
        <authorList>
            <person name="Doellman M."/>
            <person name="Sun Y."/>
            <person name="Barcenas-Pena A."/>
            <person name="Lumbsch H.T."/>
            <person name="Grewe F."/>
        </authorList>
    </citation>
    <scope>NUCLEOTIDE SEQUENCE [LARGE SCALE GENOMIC DNA]</scope>
    <source>
        <strain evidence="2 3">Grewe 0041</strain>
    </source>
</reference>
<gene>
    <name evidence="2" type="ORF">ABVK25_005240</name>
</gene>
<name>A0ABR4B9H0_9LECA</name>
<feature type="region of interest" description="Disordered" evidence="1">
    <location>
        <begin position="1"/>
        <end position="72"/>
    </location>
</feature>
<organism evidence="2 3">
    <name type="scientific">Lepraria finkii</name>
    <dbReference type="NCBI Taxonomy" id="1340010"/>
    <lineage>
        <taxon>Eukaryota</taxon>
        <taxon>Fungi</taxon>
        <taxon>Dikarya</taxon>
        <taxon>Ascomycota</taxon>
        <taxon>Pezizomycotina</taxon>
        <taxon>Lecanoromycetes</taxon>
        <taxon>OSLEUM clade</taxon>
        <taxon>Lecanoromycetidae</taxon>
        <taxon>Lecanorales</taxon>
        <taxon>Lecanorineae</taxon>
        <taxon>Stereocaulaceae</taxon>
        <taxon>Lepraria</taxon>
    </lineage>
</organism>
<dbReference type="Proteomes" id="UP001590951">
    <property type="component" value="Unassembled WGS sequence"/>
</dbReference>
<proteinExistence type="predicted"/>
<feature type="compositionally biased region" description="Basic and acidic residues" evidence="1">
    <location>
        <begin position="29"/>
        <end position="41"/>
    </location>
</feature>